<dbReference type="Proteomes" id="UP000025229">
    <property type="component" value="Chromosome"/>
</dbReference>
<sequence length="71" mass="7604">MPVQTRALDCSCGERLLATNDQTLGKAIKDHLNSAHEGREIELEEAVGIARERGFDPQGEGGGAVDLTISR</sequence>
<gene>
    <name evidence="2" type="ORF">RradSPS_1322</name>
    <name evidence="3" type="ORF">SIL72_08225</name>
</gene>
<reference evidence="3" key="2">
    <citation type="submission" date="2023-11" db="EMBL/GenBank/DDBJ databases">
        <title>MicrobeMod: A computational toolkit for identifying prokaryotic methylation and restriction-modification with nanopore sequencing.</title>
        <authorList>
            <person name="Crits-Christoph A."/>
            <person name="Kang S.C."/>
            <person name="Lee H."/>
            <person name="Ostrov N."/>
        </authorList>
    </citation>
    <scope>NUCLEOTIDE SEQUENCE</scope>
    <source>
        <strain evidence="3">ATCC 51242</strain>
    </source>
</reference>
<dbReference type="RefSeq" id="WP_038681535.1">
    <property type="nucleotide sequence ID" value="NZ_CP007514.1"/>
</dbReference>
<dbReference type="EMBL" id="JAWXXX010000001">
    <property type="protein sequence ID" value="MDX5894012.1"/>
    <property type="molecule type" value="Genomic_DNA"/>
</dbReference>
<keyword evidence="4" id="KW-1185">Reference proteome</keyword>
<protein>
    <recommendedName>
        <fullName evidence="5">DUF1059 domain-containing protein</fullName>
    </recommendedName>
</protein>
<evidence type="ECO:0000256" key="1">
    <source>
        <dbReference type="SAM" id="MobiDB-lite"/>
    </source>
</evidence>
<dbReference type="Proteomes" id="UP001281130">
    <property type="component" value="Unassembled WGS sequence"/>
</dbReference>
<dbReference type="EMBL" id="CP007514">
    <property type="protein sequence ID" value="AHY46605.1"/>
    <property type="molecule type" value="Genomic_DNA"/>
</dbReference>
<dbReference type="KEGG" id="rrd:RradSPS_1322"/>
<dbReference type="AlphaFoldDB" id="A0A023X3N1"/>
<dbReference type="HOGENOM" id="CLU_2737574_0_0_11"/>
<evidence type="ECO:0000313" key="2">
    <source>
        <dbReference type="EMBL" id="AHY46605.1"/>
    </source>
</evidence>
<evidence type="ECO:0008006" key="5">
    <source>
        <dbReference type="Google" id="ProtNLM"/>
    </source>
</evidence>
<dbReference type="STRING" id="42256.RradSPS_1322"/>
<reference evidence="2 4" key="1">
    <citation type="submission" date="2014-03" db="EMBL/GenBank/DDBJ databases">
        <title>Complete genome sequence of the Radio-Resistant Rubrobacter radiotolerans RSPS-4.</title>
        <authorList>
            <person name="Egas C.C."/>
            <person name="Barroso C.C."/>
            <person name="Froufe H.J.C."/>
            <person name="Pacheco J.J."/>
            <person name="Albuquerque L.L."/>
            <person name="da Costa M.M.S."/>
        </authorList>
    </citation>
    <scope>NUCLEOTIDE SEQUENCE [LARGE SCALE GENOMIC DNA]</scope>
    <source>
        <strain evidence="2 4">RSPS-4</strain>
    </source>
</reference>
<proteinExistence type="predicted"/>
<evidence type="ECO:0000313" key="4">
    <source>
        <dbReference type="Proteomes" id="UP000025229"/>
    </source>
</evidence>
<name>A0A023X3N1_RUBRA</name>
<accession>A0A023X3N1</accession>
<feature type="region of interest" description="Disordered" evidence="1">
    <location>
        <begin position="52"/>
        <end position="71"/>
    </location>
</feature>
<evidence type="ECO:0000313" key="3">
    <source>
        <dbReference type="EMBL" id="MDX5894012.1"/>
    </source>
</evidence>
<organism evidence="2 4">
    <name type="scientific">Rubrobacter radiotolerans</name>
    <name type="common">Arthrobacter radiotolerans</name>
    <dbReference type="NCBI Taxonomy" id="42256"/>
    <lineage>
        <taxon>Bacteria</taxon>
        <taxon>Bacillati</taxon>
        <taxon>Actinomycetota</taxon>
        <taxon>Rubrobacteria</taxon>
        <taxon>Rubrobacterales</taxon>
        <taxon>Rubrobacteraceae</taxon>
        <taxon>Rubrobacter</taxon>
    </lineage>
</organism>